<name>A0ABN7VZV5_GIGMA</name>
<gene>
    <name evidence="1" type="ORF">GMARGA_LOCUS24696</name>
</gene>
<sequence length="215" mass="24257">MSNWPSPNSEIHHLLCKLPSESAGYLPGPLWQAFNLVKTNKNKKLKASYIKKCEKVHLNIRIYLINAYNFQQKSVQSIPIRNSQNFNQQLPIDACKSNQLLLEAIIECARKQLSNNIDNVYKNVQASIQQFIANQTGLLLQLVKIKDTLGKSQTSIAILRDLEESLTQIDIEKVNAVITVGAANYVRMKTMLIQKYPKIVALLCIAHESNLLVGD</sequence>
<feature type="non-terminal residue" evidence="1">
    <location>
        <position position="215"/>
    </location>
</feature>
<organism evidence="1 2">
    <name type="scientific">Gigaspora margarita</name>
    <dbReference type="NCBI Taxonomy" id="4874"/>
    <lineage>
        <taxon>Eukaryota</taxon>
        <taxon>Fungi</taxon>
        <taxon>Fungi incertae sedis</taxon>
        <taxon>Mucoromycota</taxon>
        <taxon>Glomeromycotina</taxon>
        <taxon>Glomeromycetes</taxon>
        <taxon>Diversisporales</taxon>
        <taxon>Gigasporaceae</taxon>
        <taxon>Gigaspora</taxon>
    </lineage>
</organism>
<dbReference type="Proteomes" id="UP000789901">
    <property type="component" value="Unassembled WGS sequence"/>
</dbReference>
<proteinExistence type="predicted"/>
<reference evidence="1 2" key="1">
    <citation type="submission" date="2021-06" db="EMBL/GenBank/DDBJ databases">
        <authorList>
            <person name="Kallberg Y."/>
            <person name="Tangrot J."/>
            <person name="Rosling A."/>
        </authorList>
    </citation>
    <scope>NUCLEOTIDE SEQUENCE [LARGE SCALE GENOMIC DNA]</scope>
    <source>
        <strain evidence="1 2">120-4 pot B 10/14</strain>
    </source>
</reference>
<keyword evidence="2" id="KW-1185">Reference proteome</keyword>
<accession>A0ABN7VZV5</accession>
<evidence type="ECO:0000313" key="1">
    <source>
        <dbReference type="EMBL" id="CAG8808406.1"/>
    </source>
</evidence>
<evidence type="ECO:0000313" key="2">
    <source>
        <dbReference type="Proteomes" id="UP000789901"/>
    </source>
</evidence>
<comment type="caution">
    <text evidence="1">The sequence shown here is derived from an EMBL/GenBank/DDBJ whole genome shotgun (WGS) entry which is preliminary data.</text>
</comment>
<protein>
    <submittedName>
        <fullName evidence="1">45684_t:CDS:1</fullName>
    </submittedName>
</protein>
<dbReference type="EMBL" id="CAJVQB010026379">
    <property type="protein sequence ID" value="CAG8808406.1"/>
    <property type="molecule type" value="Genomic_DNA"/>
</dbReference>